<reference evidence="9" key="1">
    <citation type="submission" date="2021-01" db="EMBL/GenBank/DDBJ databases">
        <authorList>
            <person name="Corre E."/>
            <person name="Pelletier E."/>
            <person name="Niang G."/>
            <person name="Scheremetjew M."/>
            <person name="Finn R."/>
            <person name="Kale V."/>
            <person name="Holt S."/>
            <person name="Cochrane G."/>
            <person name="Meng A."/>
            <person name="Brown T."/>
            <person name="Cohen L."/>
        </authorList>
    </citation>
    <scope>NUCLEOTIDE SEQUENCE</scope>
    <source>
        <strain evidence="9">Pop2</strain>
    </source>
</reference>
<feature type="compositionally biased region" description="Low complexity" evidence="6">
    <location>
        <begin position="518"/>
        <end position="527"/>
    </location>
</feature>
<dbReference type="PROSITE" id="PS50071">
    <property type="entry name" value="HOMEOBOX_2"/>
    <property type="match status" value="1"/>
</dbReference>
<feature type="compositionally biased region" description="Low complexity" evidence="6">
    <location>
        <begin position="376"/>
        <end position="389"/>
    </location>
</feature>
<dbReference type="GO" id="GO:0005634">
    <property type="term" value="C:nucleus"/>
    <property type="evidence" value="ECO:0007669"/>
    <property type="project" value="UniProtKB-SubCell"/>
</dbReference>
<feature type="compositionally biased region" description="Polar residues" evidence="6">
    <location>
        <begin position="739"/>
        <end position="773"/>
    </location>
</feature>
<dbReference type="SMART" id="SM00389">
    <property type="entry name" value="HOX"/>
    <property type="match status" value="1"/>
</dbReference>
<evidence type="ECO:0000256" key="4">
    <source>
        <dbReference type="PROSITE-ProRule" id="PRU00108"/>
    </source>
</evidence>
<dbReference type="PROSITE" id="PS50089">
    <property type="entry name" value="ZF_RING_2"/>
    <property type="match status" value="1"/>
</dbReference>
<dbReference type="InterPro" id="IPR050224">
    <property type="entry name" value="TALE_homeobox"/>
</dbReference>
<protein>
    <recommendedName>
        <fullName evidence="10">Homeobox domain-containing protein</fullName>
    </recommendedName>
</protein>
<feature type="domain" description="Homeobox" evidence="7">
    <location>
        <begin position="98"/>
        <end position="163"/>
    </location>
</feature>
<dbReference type="InterPro" id="IPR013083">
    <property type="entry name" value="Znf_RING/FYVE/PHD"/>
</dbReference>
<feature type="region of interest" description="Disordered" evidence="6">
    <location>
        <begin position="230"/>
        <end position="306"/>
    </location>
</feature>
<dbReference type="EMBL" id="HBGN01010953">
    <property type="protein sequence ID" value="CAD9322391.1"/>
    <property type="molecule type" value="Transcribed_RNA"/>
</dbReference>
<dbReference type="GO" id="GO:0006355">
    <property type="term" value="P:regulation of DNA-templated transcription"/>
    <property type="evidence" value="ECO:0007669"/>
    <property type="project" value="InterPro"/>
</dbReference>
<feature type="region of interest" description="Disordered" evidence="6">
    <location>
        <begin position="196"/>
        <end position="217"/>
    </location>
</feature>
<keyword evidence="5" id="KW-0862">Zinc</keyword>
<keyword evidence="5" id="KW-0863">Zinc-finger</keyword>
<gene>
    <name evidence="9" type="ORF">DBRI1063_LOCUS7004</name>
</gene>
<dbReference type="Pfam" id="PF05920">
    <property type="entry name" value="Homeobox_KN"/>
    <property type="match status" value="1"/>
</dbReference>
<dbReference type="PANTHER" id="PTHR11850">
    <property type="entry name" value="HOMEOBOX PROTEIN TRANSCRIPTION FACTORS"/>
    <property type="match status" value="1"/>
</dbReference>
<feature type="region of interest" description="Disordered" evidence="6">
    <location>
        <begin position="1"/>
        <end position="107"/>
    </location>
</feature>
<feature type="compositionally biased region" description="Polar residues" evidence="6">
    <location>
        <begin position="1"/>
        <end position="17"/>
    </location>
</feature>
<feature type="DNA-binding region" description="Homeobox" evidence="4">
    <location>
        <begin position="100"/>
        <end position="164"/>
    </location>
</feature>
<evidence type="ECO:0000256" key="2">
    <source>
        <dbReference type="ARBA" id="ARBA00023155"/>
    </source>
</evidence>
<feature type="region of interest" description="Disordered" evidence="6">
    <location>
        <begin position="618"/>
        <end position="669"/>
    </location>
</feature>
<dbReference type="SUPFAM" id="SSF57850">
    <property type="entry name" value="RING/U-box"/>
    <property type="match status" value="1"/>
</dbReference>
<dbReference type="AlphaFoldDB" id="A0A6S9AWG7"/>
<evidence type="ECO:0000256" key="5">
    <source>
        <dbReference type="PROSITE-ProRule" id="PRU00175"/>
    </source>
</evidence>
<feature type="region of interest" description="Disordered" evidence="6">
    <location>
        <begin position="355"/>
        <end position="389"/>
    </location>
</feature>
<evidence type="ECO:0000259" key="7">
    <source>
        <dbReference type="PROSITE" id="PS50071"/>
    </source>
</evidence>
<feature type="region of interest" description="Disordered" evidence="6">
    <location>
        <begin position="479"/>
        <end position="550"/>
    </location>
</feature>
<proteinExistence type="predicted"/>
<dbReference type="CDD" id="cd00086">
    <property type="entry name" value="homeodomain"/>
    <property type="match status" value="1"/>
</dbReference>
<name>A0A6S9AWG7_9STRA</name>
<accession>A0A6S9AWG7</accession>
<feature type="compositionally biased region" description="Low complexity" evidence="6">
    <location>
        <begin position="245"/>
        <end position="299"/>
    </location>
</feature>
<organism evidence="9">
    <name type="scientific">Ditylum brightwellii</name>
    <dbReference type="NCBI Taxonomy" id="49249"/>
    <lineage>
        <taxon>Eukaryota</taxon>
        <taxon>Sar</taxon>
        <taxon>Stramenopiles</taxon>
        <taxon>Ochrophyta</taxon>
        <taxon>Bacillariophyta</taxon>
        <taxon>Mediophyceae</taxon>
        <taxon>Lithodesmiophycidae</taxon>
        <taxon>Lithodesmiales</taxon>
        <taxon>Lithodesmiaceae</taxon>
        <taxon>Ditylum</taxon>
    </lineage>
</organism>
<dbReference type="CDD" id="cd16449">
    <property type="entry name" value="RING-HC"/>
    <property type="match status" value="1"/>
</dbReference>
<evidence type="ECO:0000256" key="6">
    <source>
        <dbReference type="SAM" id="MobiDB-lite"/>
    </source>
</evidence>
<dbReference type="SMART" id="SM00184">
    <property type="entry name" value="RING"/>
    <property type="match status" value="1"/>
</dbReference>
<feature type="region of interest" description="Disordered" evidence="6">
    <location>
        <begin position="730"/>
        <end position="773"/>
    </location>
</feature>
<evidence type="ECO:0000259" key="8">
    <source>
        <dbReference type="PROSITE" id="PS50089"/>
    </source>
</evidence>
<evidence type="ECO:0000313" key="9">
    <source>
        <dbReference type="EMBL" id="CAD9322391.1"/>
    </source>
</evidence>
<evidence type="ECO:0000256" key="3">
    <source>
        <dbReference type="ARBA" id="ARBA00023242"/>
    </source>
</evidence>
<feature type="compositionally biased region" description="Polar residues" evidence="6">
    <location>
        <begin position="507"/>
        <end position="517"/>
    </location>
</feature>
<dbReference type="InterPro" id="IPR009057">
    <property type="entry name" value="Homeodomain-like_sf"/>
</dbReference>
<dbReference type="Gene3D" id="1.10.10.60">
    <property type="entry name" value="Homeodomain-like"/>
    <property type="match status" value="1"/>
</dbReference>
<keyword evidence="2 4" id="KW-0371">Homeobox</keyword>
<dbReference type="GO" id="GO:0008270">
    <property type="term" value="F:zinc ion binding"/>
    <property type="evidence" value="ECO:0007669"/>
    <property type="project" value="UniProtKB-KW"/>
</dbReference>
<evidence type="ECO:0000256" key="1">
    <source>
        <dbReference type="ARBA" id="ARBA00023125"/>
    </source>
</evidence>
<sequence length="773" mass="81434">MVQEPSSTTVHISDTPLTSPPPIKAPSAISTAGPGYPPPVEVSDTENHSPPKSRLPSKGRMSEAAVSDAAASTEDPPTNAAGSDGEGDDDDNKGSGKGGSGKSRRELPAGAVATLKAWLLSPEHFTHPYPTPQDQIILMQKTGIDKKQLKNWFTNARRRIWKPMLKKQLEQGKLAATPGGGGVAVPGVVPGLMAAPPPGGTPITASPAPPSGEAIAASPSDNMQAMHVHYQQAVQQQHQPPPPQHSQAQPSQPQQSYDAYGNPTYTQPQQPQQTQAPQHGQQQYSSTSYYQQPYGQQGSNIATSNSIGSLPPMGAAAVTATVGQMNKTDSHAVLMELFARDQDLVRQATEGARQKAALAGTANPSLPGGGTDQNPSSVGGVQMQQMGSQHPMKIVGSSSRLGSVPALNSWPHFSSVSSLNNLGTMTGVKSITNMSAVDLASQGDMNKKGNLAQVKSIEKMGRADSFAFLEVFFDNNGGSGMGQSSALRNTKREEDSDVGLSLDADDSPSNTLKPNDVSSNASAGGAPSPAPLTSDTKDKEGTNNNRNLKRAYDDALAARGLISVSRSSEKLTDLALPAKMQRTLSQEYIRQHNIQPNSISNSSQQQYGNYNFSQNLQQNASCQSQPGSSPYPQHSESQQYPGQHPQQKSTVPEFHSASTPLSDPSMSNASVEVPATTKCALCHCINVDTQLRPCGHMFHGRCLKPSLQSAMGPPKCPIDHIPMQSAVLAVPTDEKAPNAPQSSAPQTQKSWGSSGSLPSHQNSSTISAQNSAT</sequence>
<dbReference type="SUPFAM" id="SSF46689">
    <property type="entry name" value="Homeodomain-like"/>
    <property type="match status" value="1"/>
</dbReference>
<dbReference type="Gene3D" id="3.30.40.10">
    <property type="entry name" value="Zinc/RING finger domain, C3HC4 (zinc finger)"/>
    <property type="match status" value="1"/>
</dbReference>
<feature type="domain" description="RING-type" evidence="8">
    <location>
        <begin position="679"/>
        <end position="720"/>
    </location>
</feature>
<keyword evidence="3 4" id="KW-0539">Nucleus</keyword>
<dbReference type="InterPro" id="IPR008422">
    <property type="entry name" value="KN_HD"/>
</dbReference>
<dbReference type="GO" id="GO:0003677">
    <property type="term" value="F:DNA binding"/>
    <property type="evidence" value="ECO:0007669"/>
    <property type="project" value="UniProtKB-UniRule"/>
</dbReference>
<dbReference type="InterPro" id="IPR001356">
    <property type="entry name" value="HD"/>
</dbReference>
<comment type="subcellular location">
    <subcellularLocation>
        <location evidence="4">Nucleus</location>
    </subcellularLocation>
</comment>
<keyword evidence="1 4" id="KW-0238">DNA-binding</keyword>
<evidence type="ECO:0008006" key="10">
    <source>
        <dbReference type="Google" id="ProtNLM"/>
    </source>
</evidence>
<dbReference type="InterPro" id="IPR001841">
    <property type="entry name" value="Znf_RING"/>
</dbReference>
<keyword evidence="5" id="KW-0479">Metal-binding</keyword>